<dbReference type="AlphaFoldDB" id="A0A4S8JQU8"/>
<dbReference type="InterPro" id="IPR004045">
    <property type="entry name" value="Glutathione_S-Trfase_N"/>
</dbReference>
<dbReference type="InterPro" id="IPR045073">
    <property type="entry name" value="Omega/Tau-like"/>
</dbReference>
<dbReference type="GO" id="GO:0004364">
    <property type="term" value="F:glutathione transferase activity"/>
    <property type="evidence" value="ECO:0007669"/>
    <property type="project" value="UniProtKB-EC"/>
</dbReference>
<evidence type="ECO:0000259" key="6">
    <source>
        <dbReference type="PROSITE" id="PS50405"/>
    </source>
</evidence>
<dbReference type="STRING" id="52838.A0A4S8JQU8"/>
<dbReference type="SFLD" id="SFLDG01152">
    <property type="entry name" value="Main.3:_Omega-_and_Tau-like"/>
    <property type="match status" value="1"/>
</dbReference>
<sequence>MAAAEGIEVKLIGAWPSPFVLRARIALNLKGVEYEFLQEKFGEKSELLLRSNPVYKKIPVLLHHGKPICESMIIVEYVDEAWPAAGRAILPADPYERALHRFWAAYVDDKLNPSGAALSKAQTEEAKVEAAGQVIAGLKLLEEAFGRLSKGEGFFGGDDIGYVDIALGCFLGWLKVMEKTSGVKFIDEEKMPLLARWAERFCAHEAVKARIVTLWVAIVVMVSDNDMVISFVDVDSNIDDEEKEKGGKAFALAPHHSVSSPSSKAALHLHQCQRMKMKQVRHIR</sequence>
<name>A0A4S8JQU8_MUSBA</name>
<dbReference type="InterPro" id="IPR004046">
    <property type="entry name" value="GST_C"/>
</dbReference>
<gene>
    <name evidence="7" type="ORF">C4D60_Mb01t26280</name>
</gene>
<dbReference type="GO" id="GO:0006749">
    <property type="term" value="P:glutathione metabolic process"/>
    <property type="evidence" value="ECO:0007669"/>
    <property type="project" value="InterPro"/>
</dbReference>
<accession>A0A4S8JQU8</accession>
<dbReference type="Pfam" id="PF00043">
    <property type="entry name" value="GST_C"/>
    <property type="match status" value="1"/>
</dbReference>
<organism evidence="7 8">
    <name type="scientific">Musa balbisiana</name>
    <name type="common">Banana</name>
    <dbReference type="NCBI Taxonomy" id="52838"/>
    <lineage>
        <taxon>Eukaryota</taxon>
        <taxon>Viridiplantae</taxon>
        <taxon>Streptophyta</taxon>
        <taxon>Embryophyta</taxon>
        <taxon>Tracheophyta</taxon>
        <taxon>Spermatophyta</taxon>
        <taxon>Magnoliopsida</taxon>
        <taxon>Liliopsida</taxon>
        <taxon>Zingiberales</taxon>
        <taxon>Musaceae</taxon>
        <taxon>Musa</taxon>
    </lineage>
</organism>
<comment type="catalytic activity">
    <reaction evidence="4">
        <text>RX + glutathione = an S-substituted glutathione + a halide anion + H(+)</text>
        <dbReference type="Rhea" id="RHEA:16437"/>
        <dbReference type="ChEBI" id="CHEBI:15378"/>
        <dbReference type="ChEBI" id="CHEBI:16042"/>
        <dbReference type="ChEBI" id="CHEBI:17792"/>
        <dbReference type="ChEBI" id="CHEBI:57925"/>
        <dbReference type="ChEBI" id="CHEBI:90779"/>
        <dbReference type="EC" id="2.5.1.18"/>
    </reaction>
</comment>
<feature type="domain" description="GST C-terminal" evidence="6">
    <location>
        <begin position="93"/>
        <end position="229"/>
    </location>
</feature>
<evidence type="ECO:0000259" key="5">
    <source>
        <dbReference type="PROSITE" id="PS50404"/>
    </source>
</evidence>
<dbReference type="InterPro" id="IPR010987">
    <property type="entry name" value="Glutathione-S-Trfase_C-like"/>
</dbReference>
<evidence type="ECO:0000256" key="2">
    <source>
        <dbReference type="ARBA" id="ARBA00022679"/>
    </source>
</evidence>
<dbReference type="Proteomes" id="UP000317650">
    <property type="component" value="Chromosome 1"/>
</dbReference>
<dbReference type="PANTHER" id="PTHR11260">
    <property type="entry name" value="GLUTATHIONE S-TRANSFERASE, GST, SUPERFAMILY, GST DOMAIN CONTAINING"/>
    <property type="match status" value="1"/>
</dbReference>
<dbReference type="FunFam" id="3.40.30.10:FF:000044">
    <property type="entry name" value="Glutathione S-transferase GSTU6"/>
    <property type="match status" value="1"/>
</dbReference>
<evidence type="ECO:0000256" key="1">
    <source>
        <dbReference type="ARBA" id="ARBA00012452"/>
    </source>
</evidence>
<evidence type="ECO:0000256" key="4">
    <source>
        <dbReference type="ARBA" id="ARBA00047960"/>
    </source>
</evidence>
<dbReference type="InterPro" id="IPR040079">
    <property type="entry name" value="Glutathione_S-Trfase"/>
</dbReference>
<dbReference type="EC" id="2.5.1.18" evidence="1"/>
<dbReference type="InterPro" id="IPR045074">
    <property type="entry name" value="GST_C_Tau"/>
</dbReference>
<dbReference type="GO" id="GO:0005737">
    <property type="term" value="C:cytoplasm"/>
    <property type="evidence" value="ECO:0007669"/>
    <property type="project" value="TreeGrafter"/>
</dbReference>
<comment type="similarity">
    <text evidence="3">Belongs to the GST superfamily. Tau family.</text>
</comment>
<dbReference type="CDD" id="cd03058">
    <property type="entry name" value="GST_N_Tau"/>
    <property type="match status" value="1"/>
</dbReference>
<feature type="domain" description="GST N-terminal" evidence="5">
    <location>
        <begin position="7"/>
        <end position="86"/>
    </location>
</feature>
<evidence type="ECO:0000313" key="7">
    <source>
        <dbReference type="EMBL" id="THU64421.1"/>
    </source>
</evidence>
<dbReference type="InterPro" id="IPR036282">
    <property type="entry name" value="Glutathione-S-Trfase_C_sf"/>
</dbReference>
<dbReference type="Gene3D" id="3.40.30.10">
    <property type="entry name" value="Glutaredoxin"/>
    <property type="match status" value="1"/>
</dbReference>
<dbReference type="InterPro" id="IPR036249">
    <property type="entry name" value="Thioredoxin-like_sf"/>
</dbReference>
<keyword evidence="8" id="KW-1185">Reference proteome</keyword>
<dbReference type="GO" id="GO:0009407">
    <property type="term" value="P:toxin catabolic process"/>
    <property type="evidence" value="ECO:0007669"/>
    <property type="project" value="UniProtKB-ARBA"/>
</dbReference>
<dbReference type="EMBL" id="PYDT01000004">
    <property type="protein sequence ID" value="THU64421.1"/>
    <property type="molecule type" value="Genomic_DNA"/>
</dbReference>
<protein>
    <recommendedName>
        <fullName evidence="1">glutathione transferase</fullName>
        <ecNumber evidence="1">2.5.1.18</ecNumber>
    </recommendedName>
</protein>
<dbReference type="CDD" id="cd03185">
    <property type="entry name" value="GST_C_Tau"/>
    <property type="match status" value="1"/>
</dbReference>
<evidence type="ECO:0000313" key="8">
    <source>
        <dbReference type="Proteomes" id="UP000317650"/>
    </source>
</evidence>
<dbReference type="SUPFAM" id="SSF52833">
    <property type="entry name" value="Thioredoxin-like"/>
    <property type="match status" value="1"/>
</dbReference>
<dbReference type="SFLD" id="SFLDS00019">
    <property type="entry name" value="Glutathione_Transferase_(cytos"/>
    <property type="match status" value="1"/>
</dbReference>
<dbReference type="SUPFAM" id="SSF47616">
    <property type="entry name" value="GST C-terminal domain-like"/>
    <property type="match status" value="1"/>
</dbReference>
<dbReference type="Pfam" id="PF02798">
    <property type="entry name" value="GST_N"/>
    <property type="match status" value="1"/>
</dbReference>
<evidence type="ECO:0000256" key="3">
    <source>
        <dbReference type="ARBA" id="ARBA00025743"/>
    </source>
</evidence>
<dbReference type="PROSITE" id="PS50404">
    <property type="entry name" value="GST_NTER"/>
    <property type="match status" value="1"/>
</dbReference>
<comment type="caution">
    <text evidence="7">The sequence shown here is derived from an EMBL/GenBank/DDBJ whole genome shotgun (WGS) entry which is preliminary data.</text>
</comment>
<reference evidence="7 8" key="1">
    <citation type="journal article" date="2019" name="Nat. Plants">
        <title>Genome sequencing of Musa balbisiana reveals subgenome evolution and function divergence in polyploid bananas.</title>
        <authorList>
            <person name="Yao X."/>
        </authorList>
    </citation>
    <scope>NUCLEOTIDE SEQUENCE [LARGE SCALE GENOMIC DNA]</scope>
    <source>
        <strain evidence="8">cv. DH-PKW</strain>
        <tissue evidence="7">Leaves</tissue>
    </source>
</reference>
<dbReference type="FunFam" id="1.20.1050.10:FF:000016">
    <property type="entry name" value="Glutathione S-transferase U9"/>
    <property type="match status" value="1"/>
</dbReference>
<proteinExistence type="inferred from homology"/>
<dbReference type="PANTHER" id="PTHR11260:SF615">
    <property type="entry name" value="GLUTATHIONE S-TRANSFERASE U17"/>
    <property type="match status" value="1"/>
</dbReference>
<dbReference type="Gene3D" id="1.20.1050.10">
    <property type="match status" value="1"/>
</dbReference>
<keyword evidence="2" id="KW-0808">Transferase</keyword>
<dbReference type="PROSITE" id="PS50405">
    <property type="entry name" value="GST_CTER"/>
    <property type="match status" value="1"/>
</dbReference>
<dbReference type="SFLD" id="SFLDG00358">
    <property type="entry name" value="Main_(cytGST)"/>
    <property type="match status" value="1"/>
</dbReference>